<keyword evidence="4" id="KW-1185">Reference proteome</keyword>
<organism evidence="3 4">
    <name type="scientific">Malus domestica</name>
    <name type="common">Apple</name>
    <name type="synonym">Pyrus malus</name>
    <dbReference type="NCBI Taxonomy" id="3750"/>
    <lineage>
        <taxon>Eukaryota</taxon>
        <taxon>Viridiplantae</taxon>
        <taxon>Streptophyta</taxon>
        <taxon>Embryophyta</taxon>
        <taxon>Tracheophyta</taxon>
        <taxon>Spermatophyta</taxon>
        <taxon>Magnoliopsida</taxon>
        <taxon>eudicotyledons</taxon>
        <taxon>Gunneridae</taxon>
        <taxon>Pentapetalae</taxon>
        <taxon>rosids</taxon>
        <taxon>fabids</taxon>
        <taxon>Rosales</taxon>
        <taxon>Rosaceae</taxon>
        <taxon>Amygdaloideae</taxon>
        <taxon>Maleae</taxon>
        <taxon>Malus</taxon>
    </lineage>
</organism>
<dbReference type="AlphaFoldDB" id="A0A498I8Y5"/>
<dbReference type="Pfam" id="PF12776">
    <property type="entry name" value="Myb_DNA-bind_3"/>
    <property type="match status" value="1"/>
</dbReference>
<sequence length="114" mass="13234">MSKNIVRDAQDAREESNKKKGKAMWDDANVETFISICVIETLAGNQTGGHRNRIGWKNVIKKFNDLTQRLYDRKQIKNKWTALKKEWQLWTSLVGKETGLEWDPVKQTIIASDE</sequence>
<accession>A0A498I8Y5</accession>
<feature type="domain" description="Myb/SANT-like" evidence="2">
    <location>
        <begin position="25"/>
        <end position="114"/>
    </location>
</feature>
<dbReference type="PANTHER" id="PTHR31704">
    <property type="entry name" value="MYB/SANT-LIKE DNA-BINDING DOMAIN PROTEIN-RELATED"/>
    <property type="match status" value="1"/>
</dbReference>
<evidence type="ECO:0000313" key="3">
    <source>
        <dbReference type="EMBL" id="RXH80228.1"/>
    </source>
</evidence>
<proteinExistence type="predicted"/>
<dbReference type="PANTHER" id="PTHR31704:SF37">
    <property type="entry name" value="HEAT SHOCK PROTEIN"/>
    <property type="match status" value="1"/>
</dbReference>
<dbReference type="EMBL" id="RDQH01000339">
    <property type="protein sequence ID" value="RXH80228.1"/>
    <property type="molecule type" value="Genomic_DNA"/>
</dbReference>
<dbReference type="InterPro" id="IPR024752">
    <property type="entry name" value="Myb/SANT-like_dom"/>
</dbReference>
<feature type="compositionally biased region" description="Basic and acidic residues" evidence="1">
    <location>
        <begin position="1"/>
        <end position="18"/>
    </location>
</feature>
<comment type="caution">
    <text evidence="3">The sequence shown here is derived from an EMBL/GenBank/DDBJ whole genome shotgun (WGS) entry which is preliminary data.</text>
</comment>
<reference evidence="3 4" key="1">
    <citation type="submission" date="2018-10" db="EMBL/GenBank/DDBJ databases">
        <title>A high-quality apple genome assembly.</title>
        <authorList>
            <person name="Hu J."/>
        </authorList>
    </citation>
    <scope>NUCLEOTIDE SEQUENCE [LARGE SCALE GENOMIC DNA]</scope>
    <source>
        <strain evidence="4">cv. HFTH1</strain>
        <tissue evidence="3">Young leaf</tissue>
    </source>
</reference>
<feature type="region of interest" description="Disordered" evidence="1">
    <location>
        <begin position="1"/>
        <end position="22"/>
    </location>
</feature>
<name>A0A498I8Y5_MALDO</name>
<evidence type="ECO:0000313" key="4">
    <source>
        <dbReference type="Proteomes" id="UP000290289"/>
    </source>
</evidence>
<evidence type="ECO:0000256" key="1">
    <source>
        <dbReference type="SAM" id="MobiDB-lite"/>
    </source>
</evidence>
<evidence type="ECO:0000259" key="2">
    <source>
        <dbReference type="Pfam" id="PF12776"/>
    </source>
</evidence>
<protein>
    <recommendedName>
        <fullName evidence="2">Myb/SANT-like domain-containing protein</fullName>
    </recommendedName>
</protein>
<dbReference type="Proteomes" id="UP000290289">
    <property type="component" value="Chromosome 13"/>
</dbReference>
<gene>
    <name evidence="3" type="ORF">DVH24_041375</name>
</gene>